<evidence type="ECO:0000313" key="1">
    <source>
        <dbReference type="EMBL" id="KWU04454.1"/>
    </source>
</evidence>
<accession>A0A109DFE9</accession>
<dbReference type="EMBL" id="LJGP01000008">
    <property type="protein sequence ID" value="KWU04454.1"/>
    <property type="molecule type" value="Genomic_DNA"/>
</dbReference>
<protein>
    <submittedName>
        <fullName evidence="1">Uncharacterized protein</fullName>
    </submittedName>
</protein>
<dbReference type="RefSeq" id="WP_060461812.1">
    <property type="nucleotide sequence ID" value="NZ_AP025162.1"/>
</dbReference>
<organism evidence="1 2">
    <name type="scientific">Lactobacillus crispatus</name>
    <dbReference type="NCBI Taxonomy" id="47770"/>
    <lineage>
        <taxon>Bacteria</taxon>
        <taxon>Bacillati</taxon>
        <taxon>Bacillota</taxon>
        <taxon>Bacilli</taxon>
        <taxon>Lactobacillales</taxon>
        <taxon>Lactobacillaceae</taxon>
        <taxon>Lactobacillus</taxon>
    </lineage>
</organism>
<reference evidence="1 2" key="1">
    <citation type="journal article" date="2016" name="Microbiology (Mosc.)">
        <title>Comparison of Lactobacillus crispatus isolates from Lactobacillus-dominated vaginal microbiomes with isolates from microbiomes containing bacterial vaginosis-associated bacteria.</title>
        <authorList>
            <person name="Abdelmaksoud A.A."/>
            <person name="Koparde V.N."/>
            <person name="Sheth N.U."/>
            <person name="Serrano M.G."/>
            <person name="Glascock A.L."/>
            <person name="Fettweis J.M."/>
            <person name="Strauss Iii J.F."/>
            <person name="Buck G.A."/>
            <person name="Jefferson K.K."/>
        </authorList>
    </citation>
    <scope>NUCLEOTIDE SEQUENCE [LARGE SCALE GENOMIC DNA]</scope>
    <source>
        <strain evidence="1 2">VMC3</strain>
    </source>
</reference>
<proteinExistence type="predicted"/>
<gene>
    <name evidence="1" type="ORF">AEL95_02445</name>
</gene>
<dbReference type="AlphaFoldDB" id="A0A109DFE9"/>
<dbReference type="Proteomes" id="UP000067598">
    <property type="component" value="Unassembled WGS sequence"/>
</dbReference>
<dbReference type="PATRIC" id="fig|47770.28.peg.2092"/>
<comment type="caution">
    <text evidence="1">The sequence shown here is derived from an EMBL/GenBank/DDBJ whole genome shotgun (WGS) entry which is preliminary data.</text>
</comment>
<evidence type="ECO:0000313" key="2">
    <source>
        <dbReference type="Proteomes" id="UP000067598"/>
    </source>
</evidence>
<name>A0A109DFE9_9LACO</name>
<sequence length="164" mass="18384">MLENEMSPAMVDHLAAGIMKKYNDQLLSAVQRMLPELDIQEAKSLDDPNRNVLDEKAIVHVIARDKKRNKYGLIIQVGSQEPGENILEVANAYQEEIIYGGLGGSPEKEFKATYVIFLCRIDPFGKGKPRYEYYGGKYNKETHQTSAAPNVIFINIDGDSKGYA</sequence>